<evidence type="ECO:0000313" key="8">
    <source>
        <dbReference type="Proteomes" id="UP000443090"/>
    </source>
</evidence>
<sequence>MELSDIFPYQKDPSYSFAPPGAVTEFEAFTSCSYLDMLQHVSGADLETDCHEGSLDETNLASWLEKDVSQPSPVNENGNGKGSETAGPTSRRFLGGLRLMIGVCNFSHPESRRTIPFTQESFKLVEQHLGMPEEFKYSLIGTTSRAFKFSCPKNSGTSHFKPTNCFVFRFGVFRPSYYQLALSHDPLTNITHGLLLSKTTHHGFPLLIQTLKQHQIHCTHPLLTAALLSKIVITAVANRVQAVDRILNELEETAGQHEYINIPLRNPLEMDFMTATRRLNFVGRTLGVERMRAEAMILALGVMGKDIAGFGKLISTSTSDDENGRATHEDATRMVGELITCHVDECQNLALRAEYEEKRTQTQLAVVYQFMTQKEAIVNSKIAYTSAMIATESKKDSSAMKAIAVLTMIFLPGTFIATIFAMPLFNWDNNAHPLFNDNFKYYWAIAIPLTLFVLFLWGLSVWLPWKVWLVGWMPKRLVTEHAEAGLEKRD</sequence>
<dbReference type="EMBL" id="QGMI01000262">
    <property type="protein sequence ID" value="TVY43824.1"/>
    <property type="molecule type" value="Genomic_DNA"/>
</dbReference>
<evidence type="ECO:0000256" key="1">
    <source>
        <dbReference type="ARBA" id="ARBA00004141"/>
    </source>
</evidence>
<evidence type="ECO:0000256" key="2">
    <source>
        <dbReference type="ARBA" id="ARBA00022692"/>
    </source>
</evidence>
<reference evidence="7 8" key="1">
    <citation type="submission" date="2018-05" db="EMBL/GenBank/DDBJ databases">
        <title>Genome sequencing and assembly of the regulated plant pathogen Lachnellula willkommii and related sister species for the development of diagnostic species identification markers.</title>
        <authorList>
            <person name="Giroux E."/>
            <person name="Bilodeau G."/>
        </authorList>
    </citation>
    <scope>NUCLEOTIDE SEQUENCE [LARGE SCALE GENOMIC DNA]</scope>
    <source>
        <strain evidence="7 8">CBS 160.35</strain>
    </source>
</reference>
<dbReference type="SUPFAM" id="SSF144083">
    <property type="entry name" value="Magnesium transport protein CorA, transmembrane region"/>
    <property type="match status" value="1"/>
</dbReference>
<evidence type="ECO:0000256" key="3">
    <source>
        <dbReference type="ARBA" id="ARBA00022989"/>
    </source>
</evidence>
<dbReference type="AlphaFoldDB" id="A0A8H8UH13"/>
<evidence type="ECO:0000256" key="4">
    <source>
        <dbReference type="ARBA" id="ARBA00023136"/>
    </source>
</evidence>
<evidence type="ECO:0000256" key="5">
    <source>
        <dbReference type="SAM" id="MobiDB-lite"/>
    </source>
</evidence>
<keyword evidence="4 6" id="KW-0472">Membrane</keyword>
<comment type="caution">
    <text evidence="7">The sequence shown here is derived from an EMBL/GenBank/DDBJ whole genome shotgun (WGS) entry which is preliminary data.</text>
</comment>
<dbReference type="InterPro" id="IPR045863">
    <property type="entry name" value="CorA_TM1_TM2"/>
</dbReference>
<gene>
    <name evidence="7" type="ORF">LOCC1_G004859</name>
</gene>
<evidence type="ECO:0000256" key="6">
    <source>
        <dbReference type="SAM" id="Phobius"/>
    </source>
</evidence>
<organism evidence="7 8">
    <name type="scientific">Lachnellula occidentalis</name>
    <dbReference type="NCBI Taxonomy" id="215460"/>
    <lineage>
        <taxon>Eukaryota</taxon>
        <taxon>Fungi</taxon>
        <taxon>Dikarya</taxon>
        <taxon>Ascomycota</taxon>
        <taxon>Pezizomycotina</taxon>
        <taxon>Leotiomycetes</taxon>
        <taxon>Helotiales</taxon>
        <taxon>Lachnaceae</taxon>
        <taxon>Lachnellula</taxon>
    </lineage>
</organism>
<dbReference type="Gene3D" id="1.20.58.340">
    <property type="entry name" value="Magnesium transport protein CorA, transmembrane region"/>
    <property type="match status" value="1"/>
</dbReference>
<proteinExistence type="predicted"/>
<feature type="transmembrane region" description="Helical" evidence="6">
    <location>
        <begin position="441"/>
        <end position="465"/>
    </location>
</feature>
<dbReference type="GO" id="GO:0016020">
    <property type="term" value="C:membrane"/>
    <property type="evidence" value="ECO:0007669"/>
    <property type="project" value="UniProtKB-SubCell"/>
</dbReference>
<keyword evidence="3 6" id="KW-1133">Transmembrane helix</keyword>
<dbReference type="OrthoDB" id="2830640at2759"/>
<keyword evidence="2 6" id="KW-0812">Transmembrane</keyword>
<dbReference type="Proteomes" id="UP000443090">
    <property type="component" value="Unassembled WGS sequence"/>
</dbReference>
<evidence type="ECO:0000313" key="7">
    <source>
        <dbReference type="EMBL" id="TVY43824.1"/>
    </source>
</evidence>
<protein>
    <submittedName>
        <fullName evidence="7">Uncharacterized protein</fullName>
    </submittedName>
</protein>
<feature type="compositionally biased region" description="Polar residues" evidence="5">
    <location>
        <begin position="69"/>
        <end position="78"/>
    </location>
</feature>
<comment type="subcellular location">
    <subcellularLocation>
        <location evidence="1">Membrane</location>
        <topology evidence="1">Multi-pass membrane protein</topology>
    </subcellularLocation>
</comment>
<name>A0A8H8UH13_9HELO</name>
<feature type="region of interest" description="Disordered" evidence="5">
    <location>
        <begin position="68"/>
        <end position="88"/>
    </location>
</feature>
<feature type="transmembrane region" description="Helical" evidence="6">
    <location>
        <begin position="402"/>
        <end position="421"/>
    </location>
</feature>
<keyword evidence="8" id="KW-1185">Reference proteome</keyword>
<accession>A0A8H8UH13</accession>